<evidence type="ECO:0000256" key="1">
    <source>
        <dbReference type="SAM" id="Coils"/>
    </source>
</evidence>
<reference evidence="2" key="1">
    <citation type="journal article" date="2014" name="Front. Microbiol.">
        <title>High frequency of phylogenetically diverse reductive dehalogenase-homologous genes in deep subseafloor sedimentary metagenomes.</title>
        <authorList>
            <person name="Kawai M."/>
            <person name="Futagami T."/>
            <person name="Toyoda A."/>
            <person name="Takaki Y."/>
            <person name="Nishi S."/>
            <person name="Hori S."/>
            <person name="Arai W."/>
            <person name="Tsubouchi T."/>
            <person name="Morono Y."/>
            <person name="Uchiyama I."/>
            <person name="Ito T."/>
            <person name="Fujiyama A."/>
            <person name="Inagaki F."/>
            <person name="Takami H."/>
        </authorList>
    </citation>
    <scope>NUCLEOTIDE SEQUENCE</scope>
    <source>
        <strain evidence="2">Expedition CK06-06</strain>
    </source>
</reference>
<proteinExistence type="predicted"/>
<name>X0X4M1_9ZZZZ</name>
<comment type="caution">
    <text evidence="2">The sequence shown here is derived from an EMBL/GenBank/DDBJ whole genome shotgun (WGS) entry which is preliminary data.</text>
</comment>
<gene>
    <name evidence="2" type="ORF">S01H1_72802</name>
</gene>
<keyword evidence="1" id="KW-0175">Coiled coil</keyword>
<protein>
    <submittedName>
        <fullName evidence="2">Uncharacterized protein</fullName>
    </submittedName>
</protein>
<dbReference type="AlphaFoldDB" id="X0X4M1"/>
<evidence type="ECO:0000313" key="2">
    <source>
        <dbReference type="EMBL" id="GAG38184.1"/>
    </source>
</evidence>
<organism evidence="2">
    <name type="scientific">marine sediment metagenome</name>
    <dbReference type="NCBI Taxonomy" id="412755"/>
    <lineage>
        <taxon>unclassified sequences</taxon>
        <taxon>metagenomes</taxon>
        <taxon>ecological metagenomes</taxon>
    </lineage>
</organism>
<feature type="non-terminal residue" evidence="2">
    <location>
        <position position="1"/>
    </location>
</feature>
<dbReference type="EMBL" id="BARS01048594">
    <property type="protein sequence ID" value="GAG38184.1"/>
    <property type="molecule type" value="Genomic_DNA"/>
</dbReference>
<sequence length="57" mass="6567">LYEPGIFAPPIYEPAVTPEDQVKMLKQEKEYLESEVKNITSALEEISKKINDIEKTE</sequence>
<accession>X0X4M1</accession>
<feature type="coiled-coil region" evidence="1">
    <location>
        <begin position="22"/>
        <end position="56"/>
    </location>
</feature>